<dbReference type="InterPro" id="IPR051112">
    <property type="entry name" value="CWC26_splicing_factor"/>
</dbReference>
<protein>
    <recommendedName>
        <fullName evidence="5">BUD13 homolog</fullName>
    </recommendedName>
</protein>
<dbReference type="Proteomes" id="UP001515480">
    <property type="component" value="Unassembled WGS sequence"/>
</dbReference>
<keyword evidence="4" id="KW-1185">Reference proteome</keyword>
<comment type="caution">
    <text evidence="3">The sequence shown here is derived from an EMBL/GenBank/DDBJ whole genome shotgun (WGS) entry which is preliminary data.</text>
</comment>
<feature type="region of interest" description="Disordered" evidence="2">
    <location>
        <begin position="1"/>
        <end position="348"/>
    </location>
</feature>
<dbReference type="Pfam" id="PF09736">
    <property type="entry name" value="Bud13"/>
    <property type="match status" value="1"/>
</dbReference>
<organism evidence="3 4">
    <name type="scientific">Prymnesium parvum</name>
    <name type="common">Toxic golden alga</name>
    <dbReference type="NCBI Taxonomy" id="97485"/>
    <lineage>
        <taxon>Eukaryota</taxon>
        <taxon>Haptista</taxon>
        <taxon>Haptophyta</taxon>
        <taxon>Prymnesiophyceae</taxon>
        <taxon>Prymnesiales</taxon>
        <taxon>Prymnesiaceae</taxon>
        <taxon>Prymnesium</taxon>
    </lineage>
</organism>
<dbReference type="InterPro" id="IPR018609">
    <property type="entry name" value="Bud13"/>
</dbReference>
<evidence type="ECO:0000313" key="4">
    <source>
        <dbReference type="Proteomes" id="UP001515480"/>
    </source>
</evidence>
<dbReference type="GO" id="GO:0003723">
    <property type="term" value="F:RNA binding"/>
    <property type="evidence" value="ECO:0007669"/>
    <property type="project" value="TreeGrafter"/>
</dbReference>
<dbReference type="GO" id="GO:0005684">
    <property type="term" value="C:U2-type spliceosomal complex"/>
    <property type="evidence" value="ECO:0007669"/>
    <property type="project" value="TreeGrafter"/>
</dbReference>
<dbReference type="PANTHER" id="PTHR31809:SF0">
    <property type="entry name" value="BUD13 HOMOLOG"/>
    <property type="match status" value="1"/>
</dbReference>
<dbReference type="PANTHER" id="PTHR31809">
    <property type="entry name" value="BUD13 HOMOLOG"/>
    <property type="match status" value="1"/>
</dbReference>
<dbReference type="GO" id="GO:0070274">
    <property type="term" value="C:RES complex"/>
    <property type="evidence" value="ECO:0007669"/>
    <property type="project" value="TreeGrafter"/>
</dbReference>
<feature type="compositionally biased region" description="Polar residues" evidence="2">
    <location>
        <begin position="270"/>
        <end position="280"/>
    </location>
</feature>
<feature type="compositionally biased region" description="Basic and acidic residues" evidence="2">
    <location>
        <begin position="315"/>
        <end position="334"/>
    </location>
</feature>
<feature type="compositionally biased region" description="Basic and acidic residues" evidence="2">
    <location>
        <begin position="381"/>
        <end position="421"/>
    </location>
</feature>
<accession>A0AB34JCZ5</accession>
<evidence type="ECO:0000256" key="2">
    <source>
        <dbReference type="SAM" id="MobiDB-lite"/>
    </source>
</evidence>
<dbReference type="AlphaFoldDB" id="A0AB34JCZ5"/>
<feature type="region of interest" description="Disordered" evidence="2">
    <location>
        <begin position="363"/>
        <end position="457"/>
    </location>
</feature>
<comment type="similarity">
    <text evidence="1">Belongs to the CWC26 family.</text>
</comment>
<evidence type="ECO:0000313" key="3">
    <source>
        <dbReference type="EMBL" id="KAL1518858.1"/>
    </source>
</evidence>
<feature type="compositionally biased region" description="Polar residues" evidence="2">
    <location>
        <begin position="299"/>
        <end position="310"/>
    </location>
</feature>
<feature type="compositionally biased region" description="Basic residues" evidence="2">
    <location>
        <begin position="24"/>
        <end position="35"/>
    </location>
</feature>
<gene>
    <name evidence="3" type="ORF">AB1Y20_003135</name>
</gene>
<dbReference type="EMBL" id="JBGBPQ010000010">
    <property type="protein sequence ID" value="KAL1518858.1"/>
    <property type="molecule type" value="Genomic_DNA"/>
</dbReference>
<reference evidence="3 4" key="1">
    <citation type="journal article" date="2024" name="Science">
        <title>Giant polyketide synthase enzymes in the biosynthesis of giant marine polyether toxins.</title>
        <authorList>
            <person name="Fallon T.R."/>
            <person name="Shende V.V."/>
            <person name="Wierzbicki I.H."/>
            <person name="Pendleton A.L."/>
            <person name="Watervoot N.F."/>
            <person name="Auber R.P."/>
            <person name="Gonzalez D.J."/>
            <person name="Wisecaver J.H."/>
            <person name="Moore B.S."/>
        </authorList>
    </citation>
    <scope>NUCLEOTIDE SEQUENCE [LARGE SCALE GENOMIC DNA]</scope>
    <source>
        <strain evidence="3 4">12B1</strain>
    </source>
</reference>
<evidence type="ECO:0008006" key="5">
    <source>
        <dbReference type="Google" id="ProtNLM"/>
    </source>
</evidence>
<name>A0AB34JCZ5_PRYPA</name>
<dbReference type="GO" id="GO:0000398">
    <property type="term" value="P:mRNA splicing, via spliceosome"/>
    <property type="evidence" value="ECO:0007669"/>
    <property type="project" value="TreeGrafter"/>
</dbReference>
<proteinExistence type="inferred from homology"/>
<sequence>MASKAEYLKKYLTAPTTTADYGKEHKKKKKRHKTEHRPQGIRIIDDDVDFSQIHAPGHDVHSESEDEAPQVEGAPVEVLSVMPTSRVPLHTMGGQRNASPPRRGSSTKGRHDSDDDASPPRRGSSTKRRHDSDDDASPPRRGSSTKRRHDSDDDASPPRRGSSTKRRHDSDDDASPPRRGSSTKRRHDSDDDASPPRRGSSSKRRHDSDDASPPRRGSSSKRRHDSDDASPPRRGSSSKRRHDSDDDASPPRRGAAPHKQHETKKDASAPTRSSGSTSGHQAVAAGSKSAPMLPPQRPDATSTLGRTGLQNAADISREAAERRAAEEARVREMDVSALGAGEDTVYRDKRGRKLEMLNQMVANESGKKQEAVKPVWGKGLAQERSKEEQREYERREAAKPLARYEIDEDRDAEKRAAERWGDPMLGNLTMKKASSNRPKYRGPAGQPNRYGIQPGHKWDGVDRSNGYEKQLFASIAEADQRASDAFAWAVADM</sequence>
<evidence type="ECO:0000256" key="1">
    <source>
        <dbReference type="ARBA" id="ARBA00011069"/>
    </source>
</evidence>